<dbReference type="HOGENOM" id="CLU_1661868_0_0_1"/>
<organism evidence="2 3">
    <name type="scientific">Exserohilum turcicum (strain 28A)</name>
    <name type="common">Northern leaf blight fungus</name>
    <name type="synonym">Setosphaeria turcica</name>
    <dbReference type="NCBI Taxonomy" id="671987"/>
    <lineage>
        <taxon>Eukaryota</taxon>
        <taxon>Fungi</taxon>
        <taxon>Dikarya</taxon>
        <taxon>Ascomycota</taxon>
        <taxon>Pezizomycotina</taxon>
        <taxon>Dothideomycetes</taxon>
        <taxon>Pleosporomycetidae</taxon>
        <taxon>Pleosporales</taxon>
        <taxon>Pleosporineae</taxon>
        <taxon>Pleosporaceae</taxon>
        <taxon>Exserohilum</taxon>
    </lineage>
</organism>
<reference evidence="2 3" key="1">
    <citation type="journal article" date="2012" name="PLoS Pathog.">
        <title>Diverse lifestyles and strategies of plant pathogenesis encoded in the genomes of eighteen Dothideomycetes fungi.</title>
        <authorList>
            <person name="Ohm R.A."/>
            <person name="Feau N."/>
            <person name="Henrissat B."/>
            <person name="Schoch C.L."/>
            <person name="Horwitz B.A."/>
            <person name="Barry K.W."/>
            <person name="Condon B.J."/>
            <person name="Copeland A.C."/>
            <person name="Dhillon B."/>
            <person name="Glaser F."/>
            <person name="Hesse C.N."/>
            <person name="Kosti I."/>
            <person name="LaButti K."/>
            <person name="Lindquist E.A."/>
            <person name="Lucas S."/>
            <person name="Salamov A.A."/>
            <person name="Bradshaw R.E."/>
            <person name="Ciuffetti L."/>
            <person name="Hamelin R.C."/>
            <person name="Kema G.H.J."/>
            <person name="Lawrence C."/>
            <person name="Scott J.A."/>
            <person name="Spatafora J.W."/>
            <person name="Turgeon B.G."/>
            <person name="de Wit P.J.G.M."/>
            <person name="Zhong S."/>
            <person name="Goodwin S.B."/>
            <person name="Grigoriev I.V."/>
        </authorList>
    </citation>
    <scope>NUCLEOTIDE SEQUENCE [LARGE SCALE GENOMIC DNA]</scope>
    <source>
        <strain evidence="3">28A</strain>
    </source>
</reference>
<name>R0KJI4_EXST2</name>
<accession>R0KJI4</accession>
<evidence type="ECO:0000313" key="3">
    <source>
        <dbReference type="Proteomes" id="UP000016935"/>
    </source>
</evidence>
<evidence type="ECO:0000313" key="2">
    <source>
        <dbReference type="EMBL" id="EOA88127.1"/>
    </source>
</evidence>
<evidence type="ECO:0008006" key="4">
    <source>
        <dbReference type="Google" id="ProtNLM"/>
    </source>
</evidence>
<gene>
    <name evidence="2" type="ORF">SETTUDRAFT_27588</name>
</gene>
<evidence type="ECO:0000256" key="1">
    <source>
        <dbReference type="SAM" id="SignalP"/>
    </source>
</evidence>
<dbReference type="EMBL" id="KB908548">
    <property type="protein sequence ID" value="EOA88127.1"/>
    <property type="molecule type" value="Genomic_DNA"/>
</dbReference>
<dbReference type="AlphaFoldDB" id="R0KJI4"/>
<proteinExistence type="predicted"/>
<dbReference type="Proteomes" id="UP000016935">
    <property type="component" value="Unassembled WGS sequence"/>
</dbReference>
<dbReference type="GeneID" id="19403150"/>
<keyword evidence="3" id="KW-1185">Reference proteome</keyword>
<feature type="signal peptide" evidence="1">
    <location>
        <begin position="1"/>
        <end position="19"/>
    </location>
</feature>
<protein>
    <recommendedName>
        <fullName evidence="4">AA1-like domain-containing protein</fullName>
    </recommendedName>
</protein>
<reference evidence="2 3" key="2">
    <citation type="journal article" date="2013" name="PLoS Genet.">
        <title>Comparative genome structure, secondary metabolite, and effector coding capacity across Cochliobolus pathogens.</title>
        <authorList>
            <person name="Condon B.J."/>
            <person name="Leng Y."/>
            <person name="Wu D."/>
            <person name="Bushley K.E."/>
            <person name="Ohm R.A."/>
            <person name="Otillar R."/>
            <person name="Martin J."/>
            <person name="Schackwitz W."/>
            <person name="Grimwood J."/>
            <person name="MohdZainudin N."/>
            <person name="Xue C."/>
            <person name="Wang R."/>
            <person name="Manning V.A."/>
            <person name="Dhillon B."/>
            <person name="Tu Z.J."/>
            <person name="Steffenson B.J."/>
            <person name="Salamov A."/>
            <person name="Sun H."/>
            <person name="Lowry S."/>
            <person name="LaButti K."/>
            <person name="Han J."/>
            <person name="Copeland A."/>
            <person name="Lindquist E."/>
            <person name="Barry K."/>
            <person name="Schmutz J."/>
            <person name="Baker S.E."/>
            <person name="Ciuffetti L.M."/>
            <person name="Grigoriev I.V."/>
            <person name="Zhong S."/>
            <person name="Turgeon B.G."/>
        </authorList>
    </citation>
    <scope>NUCLEOTIDE SEQUENCE [LARGE SCALE GENOMIC DNA]</scope>
    <source>
        <strain evidence="3">28A</strain>
    </source>
</reference>
<dbReference type="RefSeq" id="XP_008024054.1">
    <property type="nucleotide sequence ID" value="XM_008025863.1"/>
</dbReference>
<sequence length="159" mass="17291">MRFTIPLFALAAAIAGAVPAGSSQASAHGKWDVTFTRSRTVMSSYSENLQIWFTPPDGSSRTNVSCTANGYRVNPPVFAEGCTYPYMSYNYTDDSVLEIKQRYWDTKTGPSDASGSAKLYLKTGADGACHGSGTIYANLTTPIPIECRLDDENKFPCNF</sequence>
<keyword evidence="1" id="KW-0732">Signal</keyword>
<feature type="chain" id="PRO_5004354234" description="AA1-like domain-containing protein" evidence="1">
    <location>
        <begin position="20"/>
        <end position="159"/>
    </location>
</feature>